<feature type="domain" description="Exostosin GT47" evidence="8">
    <location>
        <begin position="134"/>
        <end position="430"/>
    </location>
</feature>
<comment type="similarity">
    <text evidence="2">Belongs to the glycosyltransferase 47 family.</text>
</comment>
<feature type="transmembrane region" description="Helical" evidence="7">
    <location>
        <begin position="9"/>
        <end position="26"/>
    </location>
</feature>
<keyword evidence="3" id="KW-0328">Glycosyltransferase</keyword>
<sequence length="480" mass="55458">MATSSPTRFVIFPAILFLIVLIPLYLSPINRNQNILPHLLPTHSNLSETTHQTLQTSSSPSLLPKNDSADGVPSTSTDGARATNEIRKRFREKMSHVERIEEGLARARAAIRRAIRTRNYTSEKDEAFIPRGDVYRNPYAFHQSHIEMEKRFKIWAYREGDQPLMHDGPSNDIYAIEGQFMDEIESGKSHFLARHPDEANAFYIPMSLARIVHFIYEPPHYYGKWIPRLVTDYINFVADKYPYWNRSKGADHFLVSCHDWAPDVSALKPDLYKHFIRALCNANTSERFHPIRDISIPEINIPRGKLGPPHLDQPPNKRPILAFFAGGAHGYVRSVLFKYWKEKDDEVQVFERLPRNRNYSKSMGDSKFCLCPSGYEVASPRIVEAIAAGCVPMIICDHYSLPFSDVLDWSKFSIYITSDKIPEIKKILKAVPTETYLEMQKRVKQVQRHFAINRPAKPYDMLHMILHSVWLRRLNVRLPS</sequence>
<keyword evidence="7" id="KW-0472">Membrane</keyword>
<keyword evidence="7" id="KW-1133">Transmembrane helix</keyword>
<comment type="subcellular location">
    <subcellularLocation>
        <location evidence="1">Golgi apparatus membrane</location>
        <topology evidence="1">Single-pass type II membrane protein</topology>
    </subcellularLocation>
</comment>
<dbReference type="Pfam" id="PF03016">
    <property type="entry name" value="Exostosin_GT47"/>
    <property type="match status" value="1"/>
</dbReference>
<keyword evidence="3" id="KW-0808">Transferase</keyword>
<reference evidence="9 10" key="1">
    <citation type="journal article" date="2023" name="BMC Biotechnol.">
        <title>Vitis rotundifolia cv Carlos genome sequencing.</title>
        <authorList>
            <person name="Huff M."/>
            <person name="Hulse-Kemp A."/>
            <person name="Scheffler B."/>
            <person name="Youngblood R."/>
            <person name="Simpson S."/>
            <person name="Babiker E."/>
            <person name="Staton M."/>
        </authorList>
    </citation>
    <scope>NUCLEOTIDE SEQUENCE [LARGE SCALE GENOMIC DNA]</scope>
    <source>
        <tissue evidence="9">Leaf</tissue>
    </source>
</reference>
<comment type="caution">
    <text evidence="9">The sequence shown here is derived from an EMBL/GenBank/DDBJ whole genome shotgun (WGS) entry which is preliminary data.</text>
</comment>
<evidence type="ECO:0000256" key="3">
    <source>
        <dbReference type="ARBA" id="ARBA00022676"/>
    </source>
</evidence>
<evidence type="ECO:0000313" key="9">
    <source>
        <dbReference type="EMBL" id="KAJ9688738.1"/>
    </source>
</evidence>
<dbReference type="Proteomes" id="UP001168098">
    <property type="component" value="Unassembled WGS sequence"/>
</dbReference>
<gene>
    <name evidence="9" type="ORF">PVL29_014405</name>
</gene>
<dbReference type="InterPro" id="IPR040911">
    <property type="entry name" value="Exostosin_GT47"/>
</dbReference>
<keyword evidence="4" id="KW-0735">Signal-anchor</keyword>
<proteinExistence type="inferred from homology"/>
<evidence type="ECO:0000256" key="1">
    <source>
        <dbReference type="ARBA" id="ARBA00004323"/>
    </source>
</evidence>
<protein>
    <recommendedName>
        <fullName evidence="8">Exostosin GT47 domain-containing protein</fullName>
    </recommendedName>
</protein>
<dbReference type="GO" id="GO:0000139">
    <property type="term" value="C:Golgi membrane"/>
    <property type="evidence" value="ECO:0007669"/>
    <property type="project" value="UniProtKB-SubCell"/>
</dbReference>
<evidence type="ECO:0000256" key="5">
    <source>
        <dbReference type="ARBA" id="ARBA00023034"/>
    </source>
</evidence>
<evidence type="ECO:0000256" key="4">
    <source>
        <dbReference type="ARBA" id="ARBA00022968"/>
    </source>
</evidence>
<dbReference type="AlphaFoldDB" id="A0AA38ZHZ4"/>
<dbReference type="PANTHER" id="PTHR11062:SF267">
    <property type="entry name" value="EXOSTOSIN FAMILY PROTEIN"/>
    <property type="match status" value="1"/>
</dbReference>
<keyword evidence="5" id="KW-0333">Golgi apparatus</keyword>
<feature type="region of interest" description="Disordered" evidence="6">
    <location>
        <begin position="49"/>
        <end position="86"/>
    </location>
</feature>
<evidence type="ECO:0000259" key="8">
    <source>
        <dbReference type="Pfam" id="PF03016"/>
    </source>
</evidence>
<keyword evidence="10" id="KW-1185">Reference proteome</keyword>
<evidence type="ECO:0000256" key="2">
    <source>
        <dbReference type="ARBA" id="ARBA00010271"/>
    </source>
</evidence>
<accession>A0AA38ZHZ4</accession>
<dbReference type="PANTHER" id="PTHR11062">
    <property type="entry name" value="EXOSTOSIN HEPARAN SULFATE GLYCOSYLTRANSFERASE -RELATED"/>
    <property type="match status" value="1"/>
</dbReference>
<name>A0AA38ZHZ4_VITRO</name>
<dbReference type="GO" id="GO:0016757">
    <property type="term" value="F:glycosyltransferase activity"/>
    <property type="evidence" value="ECO:0007669"/>
    <property type="project" value="UniProtKB-KW"/>
</dbReference>
<evidence type="ECO:0000256" key="6">
    <source>
        <dbReference type="SAM" id="MobiDB-lite"/>
    </source>
</evidence>
<dbReference type="EMBL" id="JARBHA010000011">
    <property type="protein sequence ID" value="KAJ9688738.1"/>
    <property type="molecule type" value="Genomic_DNA"/>
</dbReference>
<organism evidence="9 10">
    <name type="scientific">Vitis rotundifolia</name>
    <name type="common">Muscadine grape</name>
    <dbReference type="NCBI Taxonomy" id="103349"/>
    <lineage>
        <taxon>Eukaryota</taxon>
        <taxon>Viridiplantae</taxon>
        <taxon>Streptophyta</taxon>
        <taxon>Embryophyta</taxon>
        <taxon>Tracheophyta</taxon>
        <taxon>Spermatophyta</taxon>
        <taxon>Magnoliopsida</taxon>
        <taxon>eudicotyledons</taxon>
        <taxon>Gunneridae</taxon>
        <taxon>Pentapetalae</taxon>
        <taxon>rosids</taxon>
        <taxon>Vitales</taxon>
        <taxon>Vitaceae</taxon>
        <taxon>Viteae</taxon>
        <taxon>Vitis</taxon>
    </lineage>
</organism>
<keyword evidence="7" id="KW-0812">Transmembrane</keyword>
<dbReference type="InterPro" id="IPR004263">
    <property type="entry name" value="Exostosin"/>
</dbReference>
<feature type="compositionally biased region" description="Low complexity" evidence="6">
    <location>
        <begin position="49"/>
        <end position="64"/>
    </location>
</feature>
<evidence type="ECO:0000256" key="7">
    <source>
        <dbReference type="SAM" id="Phobius"/>
    </source>
</evidence>
<evidence type="ECO:0000313" key="10">
    <source>
        <dbReference type="Proteomes" id="UP001168098"/>
    </source>
</evidence>